<dbReference type="AlphaFoldDB" id="A0A9W6EVJ3"/>
<dbReference type="RefSeq" id="WP_281752329.1">
    <property type="nucleotide sequence ID" value="NZ_BRVP01000004.1"/>
</dbReference>
<dbReference type="InterPro" id="IPR001789">
    <property type="entry name" value="Sig_transdc_resp-reg_receiver"/>
</dbReference>
<evidence type="ECO:0000256" key="1">
    <source>
        <dbReference type="PROSITE-ProRule" id="PRU00169"/>
    </source>
</evidence>
<keyword evidence="4" id="KW-0238">DNA-binding</keyword>
<name>A0A9W6EVJ3_9FLAO</name>
<proteinExistence type="predicted"/>
<keyword evidence="1" id="KW-0597">Phosphoprotein</keyword>
<gene>
    <name evidence="4" type="ORF">NBRC110019_06470</name>
</gene>
<dbReference type="Gene3D" id="2.40.50.1020">
    <property type="entry name" value="LytTr DNA-binding domain"/>
    <property type="match status" value="1"/>
</dbReference>
<dbReference type="PROSITE" id="PS50930">
    <property type="entry name" value="HTH_LYTTR"/>
    <property type="match status" value="1"/>
</dbReference>
<dbReference type="InterPro" id="IPR007492">
    <property type="entry name" value="LytTR_DNA-bd_dom"/>
</dbReference>
<keyword evidence="5" id="KW-1185">Reference proteome</keyword>
<dbReference type="Pfam" id="PF00072">
    <property type="entry name" value="Response_reg"/>
    <property type="match status" value="1"/>
</dbReference>
<dbReference type="PROSITE" id="PS50110">
    <property type="entry name" value="RESPONSE_REGULATORY"/>
    <property type="match status" value="1"/>
</dbReference>
<dbReference type="SUPFAM" id="SSF52172">
    <property type="entry name" value="CheY-like"/>
    <property type="match status" value="1"/>
</dbReference>
<dbReference type="Gene3D" id="3.40.50.2300">
    <property type="match status" value="1"/>
</dbReference>
<dbReference type="PANTHER" id="PTHR37299:SF1">
    <property type="entry name" value="STAGE 0 SPORULATION PROTEIN A HOMOLOG"/>
    <property type="match status" value="1"/>
</dbReference>
<feature type="modified residue" description="4-aspartylphosphate" evidence="1">
    <location>
        <position position="58"/>
    </location>
</feature>
<dbReference type="InterPro" id="IPR046947">
    <property type="entry name" value="LytR-like"/>
</dbReference>
<dbReference type="GO" id="GO:0003677">
    <property type="term" value="F:DNA binding"/>
    <property type="evidence" value="ECO:0007669"/>
    <property type="project" value="UniProtKB-KW"/>
</dbReference>
<organism evidence="4 5">
    <name type="scientific">Neptunitalea chrysea</name>
    <dbReference type="NCBI Taxonomy" id="1647581"/>
    <lineage>
        <taxon>Bacteria</taxon>
        <taxon>Pseudomonadati</taxon>
        <taxon>Bacteroidota</taxon>
        <taxon>Flavobacteriia</taxon>
        <taxon>Flavobacteriales</taxon>
        <taxon>Flavobacteriaceae</taxon>
        <taxon>Neptunitalea</taxon>
    </lineage>
</organism>
<dbReference type="PANTHER" id="PTHR37299">
    <property type="entry name" value="TRANSCRIPTIONAL REGULATOR-RELATED"/>
    <property type="match status" value="1"/>
</dbReference>
<evidence type="ECO:0000313" key="4">
    <source>
        <dbReference type="EMBL" id="GLB51608.1"/>
    </source>
</evidence>
<sequence length="259" mass="29731">MELNVVIIEDEPANARNLQYLINEIDDTINIVKVLGSVKESVEWLPQHLDIIDLLFMDIRLGDGISFDILEKITVTKPIIFATAYEEYALKAFNTYGIAYVLKPYERDDLEQALDKYKLITSSGEAPETPPQDILRTVLNTIQQKEHFKKTFLVHYQNKLIPIAASSIAWFYSKNEITKACTVDGKQYFIEDTLEHLGSLLNPDIFFRANRQFIVNKDAIEVIDFYFNGRLLVKVTPKADEQMIISKAKASVFKSWLDS</sequence>
<dbReference type="EMBL" id="BRVP01000004">
    <property type="protein sequence ID" value="GLB51608.1"/>
    <property type="molecule type" value="Genomic_DNA"/>
</dbReference>
<dbReference type="InterPro" id="IPR011006">
    <property type="entry name" value="CheY-like_superfamily"/>
</dbReference>
<protein>
    <submittedName>
        <fullName evidence="4">DNA-binding response regulator</fullName>
    </submittedName>
</protein>
<feature type="domain" description="Response regulatory" evidence="2">
    <location>
        <begin position="4"/>
        <end position="118"/>
    </location>
</feature>
<comment type="caution">
    <text evidence="4">The sequence shown here is derived from an EMBL/GenBank/DDBJ whole genome shotgun (WGS) entry which is preliminary data.</text>
</comment>
<evidence type="ECO:0000259" key="3">
    <source>
        <dbReference type="PROSITE" id="PS50930"/>
    </source>
</evidence>
<dbReference type="SMART" id="SM00448">
    <property type="entry name" value="REC"/>
    <property type="match status" value="1"/>
</dbReference>
<feature type="domain" description="HTH LytTR-type" evidence="3">
    <location>
        <begin position="152"/>
        <end position="259"/>
    </location>
</feature>
<reference evidence="4" key="1">
    <citation type="submission" date="2022-07" db="EMBL/GenBank/DDBJ databases">
        <title>Taxonomy of Novel Oxalotrophic and Methylotrophic Bacteria.</title>
        <authorList>
            <person name="Sahin N."/>
            <person name="Tani A."/>
        </authorList>
    </citation>
    <scope>NUCLEOTIDE SEQUENCE</scope>
    <source>
        <strain evidence="4">AM327</strain>
    </source>
</reference>
<evidence type="ECO:0000259" key="2">
    <source>
        <dbReference type="PROSITE" id="PS50110"/>
    </source>
</evidence>
<dbReference type="Pfam" id="PF04397">
    <property type="entry name" value="LytTR"/>
    <property type="match status" value="1"/>
</dbReference>
<dbReference type="GO" id="GO:0000156">
    <property type="term" value="F:phosphorelay response regulator activity"/>
    <property type="evidence" value="ECO:0007669"/>
    <property type="project" value="InterPro"/>
</dbReference>
<dbReference type="SMART" id="SM00850">
    <property type="entry name" value="LytTR"/>
    <property type="match status" value="1"/>
</dbReference>
<evidence type="ECO:0000313" key="5">
    <source>
        <dbReference type="Proteomes" id="UP001143545"/>
    </source>
</evidence>
<dbReference type="Proteomes" id="UP001143545">
    <property type="component" value="Unassembled WGS sequence"/>
</dbReference>
<accession>A0A9W6EVJ3</accession>